<organism evidence="2 3">
    <name type="scientific">Zea mays</name>
    <name type="common">Maize</name>
    <dbReference type="NCBI Taxonomy" id="4577"/>
    <lineage>
        <taxon>Eukaryota</taxon>
        <taxon>Viridiplantae</taxon>
        <taxon>Streptophyta</taxon>
        <taxon>Embryophyta</taxon>
        <taxon>Tracheophyta</taxon>
        <taxon>Spermatophyta</taxon>
        <taxon>Magnoliopsida</taxon>
        <taxon>Liliopsida</taxon>
        <taxon>Poales</taxon>
        <taxon>Poaceae</taxon>
        <taxon>PACMAD clade</taxon>
        <taxon>Panicoideae</taxon>
        <taxon>Andropogonodae</taxon>
        <taxon>Andropogoneae</taxon>
        <taxon>Tripsacinae</taxon>
        <taxon>Zea</taxon>
    </lineage>
</organism>
<protein>
    <submittedName>
        <fullName evidence="2">Uncharacterized protein</fullName>
    </submittedName>
</protein>
<feature type="region of interest" description="Disordered" evidence="1">
    <location>
        <begin position="1"/>
        <end position="20"/>
    </location>
</feature>
<gene>
    <name evidence="2" type="ORF">Zm00014a_018962</name>
</gene>
<name>A0A3L6FC95_MAIZE</name>
<evidence type="ECO:0000256" key="1">
    <source>
        <dbReference type="SAM" id="MobiDB-lite"/>
    </source>
</evidence>
<evidence type="ECO:0000313" key="3">
    <source>
        <dbReference type="Proteomes" id="UP000251960"/>
    </source>
</evidence>
<feature type="compositionally biased region" description="Polar residues" evidence="1">
    <location>
        <begin position="1"/>
        <end position="19"/>
    </location>
</feature>
<evidence type="ECO:0000313" key="2">
    <source>
        <dbReference type="EMBL" id="PWZ30864.1"/>
    </source>
</evidence>
<dbReference type="AlphaFoldDB" id="A0A3L6FC95"/>
<accession>A0A3L6FC95</accession>
<proteinExistence type="predicted"/>
<dbReference type="Proteomes" id="UP000251960">
    <property type="component" value="Chromosome 3"/>
</dbReference>
<comment type="caution">
    <text evidence="2">The sequence shown here is derived from an EMBL/GenBank/DDBJ whole genome shotgun (WGS) entry which is preliminary data.</text>
</comment>
<reference evidence="2 3" key="1">
    <citation type="journal article" date="2018" name="Nat. Genet.">
        <title>Extensive intraspecific gene order and gene structural variations between Mo17 and other maize genomes.</title>
        <authorList>
            <person name="Sun S."/>
            <person name="Zhou Y."/>
            <person name="Chen J."/>
            <person name="Shi J."/>
            <person name="Zhao H."/>
            <person name="Zhao H."/>
            <person name="Song W."/>
            <person name="Zhang M."/>
            <person name="Cui Y."/>
            <person name="Dong X."/>
            <person name="Liu H."/>
            <person name="Ma X."/>
            <person name="Jiao Y."/>
            <person name="Wang B."/>
            <person name="Wei X."/>
            <person name="Stein J.C."/>
            <person name="Glaubitz J.C."/>
            <person name="Lu F."/>
            <person name="Yu G."/>
            <person name="Liang C."/>
            <person name="Fengler K."/>
            <person name="Li B."/>
            <person name="Rafalski A."/>
            <person name="Schnable P.S."/>
            <person name="Ware D.H."/>
            <person name="Buckler E.S."/>
            <person name="Lai J."/>
        </authorList>
    </citation>
    <scope>NUCLEOTIDE SEQUENCE [LARGE SCALE GENOMIC DNA]</scope>
    <source>
        <strain evidence="3">cv. Missouri 17</strain>
        <tissue evidence="2">Seedling</tissue>
    </source>
</reference>
<sequence length="51" mass="5804">MASHSTNHILPRSPVNSHLPNFAQKPMIFYVINILFAKSCENYLLAPKVYS</sequence>
<dbReference type="EMBL" id="NCVQ01000004">
    <property type="protein sequence ID" value="PWZ30864.1"/>
    <property type="molecule type" value="Genomic_DNA"/>
</dbReference>